<keyword evidence="2" id="KW-1185">Reference proteome</keyword>
<dbReference type="STRING" id="1058.SAMN05421783_12921"/>
<dbReference type="Proteomes" id="UP000198816">
    <property type="component" value="Unassembled WGS sequence"/>
</dbReference>
<evidence type="ECO:0008006" key="3">
    <source>
        <dbReference type="Google" id="ProtNLM"/>
    </source>
</evidence>
<evidence type="ECO:0000313" key="2">
    <source>
        <dbReference type="Proteomes" id="UP000198816"/>
    </source>
</evidence>
<organism evidence="1 2">
    <name type="scientific">Thiocapsa roseopersicina</name>
    <dbReference type="NCBI Taxonomy" id="1058"/>
    <lineage>
        <taxon>Bacteria</taxon>
        <taxon>Pseudomonadati</taxon>
        <taxon>Pseudomonadota</taxon>
        <taxon>Gammaproteobacteria</taxon>
        <taxon>Chromatiales</taxon>
        <taxon>Chromatiaceae</taxon>
        <taxon>Thiocapsa</taxon>
    </lineage>
</organism>
<protein>
    <recommendedName>
        <fullName evidence="3">Methyltransferase domain-containing protein</fullName>
    </recommendedName>
</protein>
<dbReference type="OrthoDB" id="7273451at2"/>
<dbReference type="AlphaFoldDB" id="A0A1H3C1J8"/>
<gene>
    <name evidence="1" type="ORF">SAMN05421783_12921</name>
</gene>
<reference evidence="2" key="1">
    <citation type="submission" date="2016-10" db="EMBL/GenBank/DDBJ databases">
        <authorList>
            <person name="Varghese N."/>
            <person name="Submissions S."/>
        </authorList>
    </citation>
    <scope>NUCLEOTIDE SEQUENCE [LARGE SCALE GENOMIC DNA]</scope>
    <source>
        <strain evidence="2">DSM 217</strain>
    </source>
</reference>
<dbReference type="SUPFAM" id="SSF53335">
    <property type="entry name" value="S-adenosyl-L-methionine-dependent methyltransferases"/>
    <property type="match status" value="1"/>
</dbReference>
<sequence>MGDFDADWLRLRAPADSRARAADLPLLLRPHLPKGQMLRVLDLGCGTGSNLRALASALGGEQAWLCLDADTDLLDRVAGETQAWAQASGFDWDASNQRVTAAEPHLTYTPHLTCTLATRRFDLARDLAELPLEGIGLVTASALLDLVSESWLAGLVSQCAKVRAPILTALTYDGRVAFEPALSLDREVIEAVNRHQGRDKGFGPALGPSANGRLAILAAAQGYWIEVRMSDWRIRRSERELQAALIRGWSGAAREEAPASDQAEIAHWEAVRLAAVERGCSRIIVGHRDLLAIPRRA</sequence>
<dbReference type="EMBL" id="FNNZ01000029">
    <property type="protein sequence ID" value="SDX48063.1"/>
    <property type="molecule type" value="Genomic_DNA"/>
</dbReference>
<dbReference type="InterPro" id="IPR029063">
    <property type="entry name" value="SAM-dependent_MTases_sf"/>
</dbReference>
<evidence type="ECO:0000313" key="1">
    <source>
        <dbReference type="EMBL" id="SDX48063.1"/>
    </source>
</evidence>
<proteinExistence type="predicted"/>
<dbReference type="RefSeq" id="WP_093037132.1">
    <property type="nucleotide sequence ID" value="NZ_FNNZ01000029.1"/>
</dbReference>
<name>A0A1H3C1J8_THIRO</name>
<dbReference type="Gene3D" id="3.40.50.150">
    <property type="entry name" value="Vaccinia Virus protein VP39"/>
    <property type="match status" value="1"/>
</dbReference>
<accession>A0A1H3C1J8</accession>